<protein>
    <submittedName>
        <fullName evidence="3">Ring finger domain protein</fullName>
    </submittedName>
</protein>
<keyword evidence="4" id="KW-1185">Reference proteome</keyword>
<feature type="compositionally biased region" description="Low complexity" evidence="1">
    <location>
        <begin position="297"/>
        <end position="310"/>
    </location>
</feature>
<keyword evidence="2" id="KW-1133">Transmembrane helix</keyword>
<feature type="transmembrane region" description="Helical" evidence="2">
    <location>
        <begin position="159"/>
        <end position="179"/>
    </location>
</feature>
<dbReference type="AlphaFoldDB" id="A0A364NB10"/>
<dbReference type="Proteomes" id="UP000249619">
    <property type="component" value="Unassembled WGS sequence"/>
</dbReference>
<feature type="transmembrane region" description="Helical" evidence="2">
    <location>
        <begin position="132"/>
        <end position="153"/>
    </location>
</feature>
<feature type="region of interest" description="Disordered" evidence="1">
    <location>
        <begin position="376"/>
        <end position="396"/>
    </location>
</feature>
<name>A0A364NB10_STELY</name>
<reference evidence="4" key="1">
    <citation type="submission" date="2018-05" db="EMBL/GenBank/DDBJ databases">
        <title>Draft genome sequence of Stemphylium lycopersici strain CIDEFI 213.</title>
        <authorList>
            <person name="Medina R."/>
            <person name="Franco M.E.E."/>
            <person name="Lucentini C.G."/>
            <person name="Saparrat M.C.N."/>
            <person name="Balatti P.A."/>
        </authorList>
    </citation>
    <scope>NUCLEOTIDE SEQUENCE [LARGE SCALE GENOMIC DNA]</scope>
    <source>
        <strain evidence="4">CIDEFI 213</strain>
    </source>
</reference>
<dbReference type="PANTHER" id="PTHR38848">
    <property type="entry name" value="G-PROTEIN COUPLED RECEPTORS FAMILY 3 PROFILE DOMAIN-CONTAINING PROTEIN"/>
    <property type="match status" value="1"/>
</dbReference>
<dbReference type="EMBL" id="QGDH01000024">
    <property type="protein sequence ID" value="RAR14231.1"/>
    <property type="molecule type" value="Genomic_DNA"/>
</dbReference>
<accession>A0A364NB10</accession>
<comment type="caution">
    <text evidence="3">The sequence shown here is derived from an EMBL/GenBank/DDBJ whole genome shotgun (WGS) entry which is preliminary data.</text>
</comment>
<feature type="transmembrane region" description="Helical" evidence="2">
    <location>
        <begin position="54"/>
        <end position="75"/>
    </location>
</feature>
<feature type="region of interest" description="Disordered" evidence="1">
    <location>
        <begin position="236"/>
        <end position="342"/>
    </location>
</feature>
<evidence type="ECO:0000256" key="1">
    <source>
        <dbReference type="SAM" id="MobiDB-lite"/>
    </source>
</evidence>
<dbReference type="STRING" id="183478.A0A364NB10"/>
<feature type="transmembrane region" description="Helical" evidence="2">
    <location>
        <begin position="20"/>
        <end position="42"/>
    </location>
</feature>
<keyword evidence="2" id="KW-0812">Transmembrane</keyword>
<sequence length="413" mass="45007">MDNASFGHVADVIPNGLSVILIIYCDSAAFVFATAIVVHGFGINSSPQVCEGGILLLPYTIFVIMNFIFRITYINDDGVCIIGMEKIAMLPLITFEVVVNVYLTALFIIPLRSLYSYKKNQNPSLRRMATRSLVGSLTTLTTSVVNLTILMILKGEPGWICLMCCNADILFCVLVLHWVTSKEKSGNTNAAASGETGATATIGSARGARRTSRIGDAGVVLGSTFLGTTSLDEEKKTDVRVTMSNVDSRTNSTNSTNSARGSNHNGKNTTDDNHTAPGNIHSNRSSRRPSYGLSIFPSARTSSRSPSRPHTSPRRPIHSITTECRSMSPAPGRSRAPSRGFNRIASTEDYSDEVELNNIRVETSHTVEVEVERDMERGRRRVSASESIQEGSMRSDADEWVGVERRVAGENYV</sequence>
<organism evidence="3 4">
    <name type="scientific">Stemphylium lycopersici</name>
    <name type="common">Tomato gray leaf spot disease fungus</name>
    <name type="synonym">Thyrospora lycopersici</name>
    <dbReference type="NCBI Taxonomy" id="183478"/>
    <lineage>
        <taxon>Eukaryota</taxon>
        <taxon>Fungi</taxon>
        <taxon>Dikarya</taxon>
        <taxon>Ascomycota</taxon>
        <taxon>Pezizomycotina</taxon>
        <taxon>Dothideomycetes</taxon>
        <taxon>Pleosporomycetidae</taxon>
        <taxon>Pleosporales</taxon>
        <taxon>Pleosporineae</taxon>
        <taxon>Pleosporaceae</taxon>
        <taxon>Stemphylium</taxon>
    </lineage>
</organism>
<proteinExistence type="predicted"/>
<feature type="transmembrane region" description="Helical" evidence="2">
    <location>
        <begin position="87"/>
        <end position="111"/>
    </location>
</feature>
<evidence type="ECO:0000313" key="4">
    <source>
        <dbReference type="Proteomes" id="UP000249619"/>
    </source>
</evidence>
<keyword evidence="2" id="KW-0472">Membrane</keyword>
<gene>
    <name evidence="3" type="ORF">DDE83_002343</name>
</gene>
<evidence type="ECO:0000256" key="2">
    <source>
        <dbReference type="SAM" id="Phobius"/>
    </source>
</evidence>
<dbReference type="PANTHER" id="PTHR38848:SF3">
    <property type="entry name" value="G-PROTEIN COUPLED RECEPTORS FAMILY 3 PROFILE DOMAIN-CONTAINING PROTEIN"/>
    <property type="match status" value="1"/>
</dbReference>
<evidence type="ECO:0000313" key="3">
    <source>
        <dbReference type="EMBL" id="RAR14231.1"/>
    </source>
</evidence>
<feature type="compositionally biased region" description="Polar residues" evidence="1">
    <location>
        <begin position="259"/>
        <end position="268"/>
    </location>
</feature>